<accession>A0ABP9DT13</accession>
<dbReference type="SUPFAM" id="SSF111331">
    <property type="entry name" value="NAD kinase/diacylglycerol kinase-like"/>
    <property type="match status" value="1"/>
</dbReference>
<evidence type="ECO:0000256" key="1">
    <source>
        <dbReference type="ARBA" id="ARBA00004651"/>
    </source>
</evidence>
<dbReference type="Pfam" id="PF01569">
    <property type="entry name" value="PAP2"/>
    <property type="match status" value="1"/>
</dbReference>
<evidence type="ECO:0000313" key="8">
    <source>
        <dbReference type="EMBL" id="GAA4858163.1"/>
    </source>
</evidence>
<evidence type="ECO:0000259" key="7">
    <source>
        <dbReference type="PROSITE" id="PS50146"/>
    </source>
</evidence>
<dbReference type="InterPro" id="IPR000326">
    <property type="entry name" value="PAP2/HPO"/>
</dbReference>
<keyword evidence="3" id="KW-0812">Transmembrane</keyword>
<keyword evidence="5" id="KW-1133">Transmembrane helix</keyword>
<evidence type="ECO:0000256" key="3">
    <source>
        <dbReference type="ARBA" id="ARBA00022692"/>
    </source>
</evidence>
<dbReference type="EMBL" id="BAABHQ010000001">
    <property type="protein sequence ID" value="GAA4858163.1"/>
    <property type="molecule type" value="Genomic_DNA"/>
</dbReference>
<keyword evidence="4" id="KW-0378">Hydrolase</keyword>
<dbReference type="Gene3D" id="2.60.200.40">
    <property type="match status" value="1"/>
</dbReference>
<dbReference type="InterPro" id="IPR036938">
    <property type="entry name" value="PAP2/HPO_sf"/>
</dbReference>
<evidence type="ECO:0000256" key="2">
    <source>
        <dbReference type="ARBA" id="ARBA00022475"/>
    </source>
</evidence>
<dbReference type="PROSITE" id="PS50146">
    <property type="entry name" value="DAGK"/>
    <property type="match status" value="1"/>
</dbReference>
<keyword evidence="2" id="KW-1003">Cell membrane</keyword>
<protein>
    <submittedName>
        <fullName evidence="8">Bifunctional phosphatase PAP2/diacylglycerol kinase family protein</fullName>
    </submittedName>
</protein>
<feature type="domain" description="DAGKc" evidence="7">
    <location>
        <begin position="221"/>
        <end position="346"/>
    </location>
</feature>
<proteinExistence type="predicted"/>
<keyword evidence="8" id="KW-0418">Kinase</keyword>
<comment type="caution">
    <text evidence="8">The sequence shown here is derived from an EMBL/GenBank/DDBJ whole genome shotgun (WGS) entry which is preliminary data.</text>
</comment>
<dbReference type="SUPFAM" id="SSF48317">
    <property type="entry name" value="Acid phosphatase/Vanadium-dependent haloperoxidase"/>
    <property type="match status" value="1"/>
</dbReference>
<sequence length="530" mass="56542">MALPARGLATDISRGVGRRVRQGARGSRQRLADVNEQDCRITTAIGALPYTVADPALAALSRSADHSRLWFAVAGVLAAGTRHTRRGGLRGVLAIAGASFLANAVLKPLVPRRRPAAELLPDYRSLDDPPTSSSFPSGHAASAAAFATAVAMESPKAATWVVPLAATVAYSRVHVGVHWTSDVAAGVALGAGAALATRRWLPLRSIDEAAARPVAGAPVLPEGEGLVVLVNTRSGRAGVDPYEELVGALPRARVLRLEDGADLAETLIDAAREPGVRAVGIAGGDGSVAAAARVAEDLDLPLALIPAGTLNHFGRDVGVYDTQEAIDATGAGEAVAVDLGELRLHADAEGRQEPRRVVFVNTSAFGGYPEMVRLREKWQKRWGKWPAAVVALLVTLARSRPIRVRLNGVERSVWMLFVGNGPYVPTGMVPSYRPRLDTGVLEVRYLRADRPFARARAFLALATGVLGHNRIYQESAMRSLDIELLDGPVDVAADGEVVGRARRLRYRVADHPVPVYRRDEARWPHRATAR</sequence>
<dbReference type="SMART" id="SM00046">
    <property type="entry name" value="DAGKc"/>
    <property type="match status" value="1"/>
</dbReference>
<dbReference type="InterPro" id="IPR017438">
    <property type="entry name" value="ATP-NAD_kinase_N"/>
</dbReference>
<name>A0ABP9DT13_9PSEU</name>
<dbReference type="PANTHER" id="PTHR14969">
    <property type="entry name" value="SPHINGOSINE-1-PHOSPHATE PHOSPHOHYDROLASE"/>
    <property type="match status" value="1"/>
</dbReference>
<dbReference type="InterPro" id="IPR016064">
    <property type="entry name" value="NAD/diacylglycerol_kinase_sf"/>
</dbReference>
<evidence type="ECO:0000256" key="4">
    <source>
        <dbReference type="ARBA" id="ARBA00022801"/>
    </source>
</evidence>
<keyword evidence="8" id="KW-0808">Transferase</keyword>
<dbReference type="GO" id="GO:0016301">
    <property type="term" value="F:kinase activity"/>
    <property type="evidence" value="ECO:0007669"/>
    <property type="project" value="UniProtKB-KW"/>
</dbReference>
<gene>
    <name evidence="8" type="ORF">GCM10023203_01100</name>
</gene>
<dbReference type="SMART" id="SM00014">
    <property type="entry name" value="acidPPc"/>
    <property type="match status" value="1"/>
</dbReference>
<dbReference type="Gene3D" id="3.40.50.10330">
    <property type="entry name" value="Probable inorganic polyphosphate/atp-NAD kinase, domain 1"/>
    <property type="match status" value="1"/>
</dbReference>
<dbReference type="Proteomes" id="UP001500457">
    <property type="component" value="Unassembled WGS sequence"/>
</dbReference>
<keyword evidence="6" id="KW-0472">Membrane</keyword>
<dbReference type="PANTHER" id="PTHR14969:SF62">
    <property type="entry name" value="DECAPRENYLPHOSPHORYL-5-PHOSPHORIBOSE PHOSPHATASE RV3807C-RELATED"/>
    <property type="match status" value="1"/>
</dbReference>
<evidence type="ECO:0000256" key="6">
    <source>
        <dbReference type="ARBA" id="ARBA00023136"/>
    </source>
</evidence>
<dbReference type="Gene3D" id="1.20.144.10">
    <property type="entry name" value="Phosphatidic acid phosphatase type 2/haloperoxidase"/>
    <property type="match status" value="1"/>
</dbReference>
<organism evidence="8 9">
    <name type="scientific">Actinomycetospora straminea</name>
    <dbReference type="NCBI Taxonomy" id="663607"/>
    <lineage>
        <taxon>Bacteria</taxon>
        <taxon>Bacillati</taxon>
        <taxon>Actinomycetota</taxon>
        <taxon>Actinomycetes</taxon>
        <taxon>Pseudonocardiales</taxon>
        <taxon>Pseudonocardiaceae</taxon>
        <taxon>Actinomycetospora</taxon>
    </lineage>
</organism>
<evidence type="ECO:0000313" key="9">
    <source>
        <dbReference type="Proteomes" id="UP001500457"/>
    </source>
</evidence>
<keyword evidence="9" id="KW-1185">Reference proteome</keyword>
<dbReference type="InterPro" id="IPR001206">
    <property type="entry name" value="Diacylglycerol_kinase_cat_dom"/>
</dbReference>
<reference evidence="9" key="1">
    <citation type="journal article" date="2019" name="Int. J. Syst. Evol. Microbiol.">
        <title>The Global Catalogue of Microorganisms (GCM) 10K type strain sequencing project: providing services to taxonomists for standard genome sequencing and annotation.</title>
        <authorList>
            <consortium name="The Broad Institute Genomics Platform"/>
            <consortium name="The Broad Institute Genome Sequencing Center for Infectious Disease"/>
            <person name="Wu L."/>
            <person name="Ma J."/>
        </authorList>
    </citation>
    <scope>NUCLEOTIDE SEQUENCE [LARGE SCALE GENOMIC DNA]</scope>
    <source>
        <strain evidence="9">JCM 17983</strain>
    </source>
</reference>
<evidence type="ECO:0000256" key="5">
    <source>
        <dbReference type="ARBA" id="ARBA00022989"/>
    </source>
</evidence>
<comment type="subcellular location">
    <subcellularLocation>
        <location evidence="1">Cell membrane</location>
        <topology evidence="1">Multi-pass membrane protein</topology>
    </subcellularLocation>
</comment>
<dbReference type="Pfam" id="PF00781">
    <property type="entry name" value="DAGK_cat"/>
    <property type="match status" value="1"/>
</dbReference>